<keyword evidence="3" id="KW-0812">Transmembrane</keyword>
<protein>
    <submittedName>
        <fullName evidence="4">Septum formation initiator family protein</fullName>
    </submittedName>
</protein>
<keyword evidence="5" id="KW-1185">Reference proteome</keyword>
<dbReference type="InterPro" id="IPR039076">
    <property type="entry name" value="DivIC"/>
</dbReference>
<dbReference type="Proteomes" id="UP000284841">
    <property type="component" value="Unassembled WGS sequence"/>
</dbReference>
<evidence type="ECO:0000313" key="5">
    <source>
        <dbReference type="Proteomes" id="UP000284841"/>
    </source>
</evidence>
<sequence length="135" mass="15844">MKKRTKGRLQEFEQRNTQNDLEEFREERKKSTKKKKRVKINRVRIVVTVIVVVLIAVVGVSVKNVFDLRAEQNDLREKNKQLASEKASLREELKNVNDYDYIEEQARIQLKLIRPGEILYVLDDEGTDSNGQDDN</sequence>
<dbReference type="PANTHER" id="PTHR40027:SF1">
    <property type="entry name" value="CELL DIVISION PROTEIN DIVIC"/>
    <property type="match status" value="1"/>
</dbReference>
<dbReference type="PANTHER" id="PTHR40027">
    <property type="entry name" value="CELL DIVISION PROTEIN DIVIC"/>
    <property type="match status" value="1"/>
</dbReference>
<dbReference type="OrthoDB" id="1779978at2"/>
<name>A0A415E0J3_9FIRM</name>
<proteinExistence type="predicted"/>
<dbReference type="STRING" id="1776384.GCA_900086585_00600"/>
<reference evidence="4 5" key="1">
    <citation type="submission" date="2018-08" db="EMBL/GenBank/DDBJ databases">
        <title>A genome reference for cultivated species of the human gut microbiota.</title>
        <authorList>
            <person name="Zou Y."/>
            <person name="Xue W."/>
            <person name="Luo G."/>
        </authorList>
    </citation>
    <scope>NUCLEOTIDE SEQUENCE [LARGE SCALE GENOMIC DNA]</scope>
    <source>
        <strain evidence="4 5">AM07-24</strain>
    </source>
</reference>
<dbReference type="RefSeq" id="WP_118335675.1">
    <property type="nucleotide sequence ID" value="NZ_AP025567.1"/>
</dbReference>
<evidence type="ECO:0000256" key="3">
    <source>
        <dbReference type="SAM" id="Phobius"/>
    </source>
</evidence>
<dbReference type="InterPro" id="IPR007060">
    <property type="entry name" value="FtsL/DivIC"/>
</dbReference>
<dbReference type="EMBL" id="QRMS01000003">
    <property type="protein sequence ID" value="RHJ87147.1"/>
    <property type="molecule type" value="Genomic_DNA"/>
</dbReference>
<keyword evidence="3" id="KW-0472">Membrane</keyword>
<evidence type="ECO:0000256" key="1">
    <source>
        <dbReference type="SAM" id="Coils"/>
    </source>
</evidence>
<dbReference type="AlphaFoldDB" id="A0A415E0J3"/>
<feature type="transmembrane region" description="Helical" evidence="3">
    <location>
        <begin position="43"/>
        <end position="62"/>
    </location>
</feature>
<gene>
    <name evidence="4" type="ORF">DW099_10605</name>
</gene>
<dbReference type="GO" id="GO:0051301">
    <property type="term" value="P:cell division"/>
    <property type="evidence" value="ECO:0007669"/>
    <property type="project" value="InterPro"/>
</dbReference>
<dbReference type="Pfam" id="PF04977">
    <property type="entry name" value="DivIC"/>
    <property type="match status" value="1"/>
</dbReference>
<evidence type="ECO:0000256" key="2">
    <source>
        <dbReference type="SAM" id="MobiDB-lite"/>
    </source>
</evidence>
<organism evidence="4 5">
    <name type="scientific">Emergencia timonensis</name>
    <dbReference type="NCBI Taxonomy" id="1776384"/>
    <lineage>
        <taxon>Bacteria</taxon>
        <taxon>Bacillati</taxon>
        <taxon>Bacillota</taxon>
        <taxon>Clostridia</taxon>
        <taxon>Peptostreptococcales</taxon>
        <taxon>Anaerovoracaceae</taxon>
        <taxon>Emergencia</taxon>
    </lineage>
</organism>
<keyword evidence="3" id="KW-1133">Transmembrane helix</keyword>
<feature type="coiled-coil region" evidence="1">
    <location>
        <begin position="65"/>
        <end position="99"/>
    </location>
</feature>
<keyword evidence="1" id="KW-0175">Coiled coil</keyword>
<accession>A0A415E0J3</accession>
<evidence type="ECO:0000313" key="4">
    <source>
        <dbReference type="EMBL" id="RHJ87147.1"/>
    </source>
</evidence>
<feature type="region of interest" description="Disordered" evidence="2">
    <location>
        <begin position="1"/>
        <end position="35"/>
    </location>
</feature>
<comment type="caution">
    <text evidence="4">The sequence shown here is derived from an EMBL/GenBank/DDBJ whole genome shotgun (WGS) entry which is preliminary data.</text>
</comment>